<evidence type="ECO:0000256" key="4">
    <source>
        <dbReference type="ARBA" id="ARBA00022576"/>
    </source>
</evidence>
<accession>A0A2W5PLV4</accession>
<reference evidence="10 11" key="1">
    <citation type="submission" date="2017-08" db="EMBL/GenBank/DDBJ databases">
        <title>Infants hospitalized years apart are colonized by the same room-sourced microbial strains.</title>
        <authorList>
            <person name="Brooks B."/>
            <person name="Olm M.R."/>
            <person name="Firek B.A."/>
            <person name="Baker R."/>
            <person name="Thomas B.C."/>
            <person name="Morowitz M.J."/>
            <person name="Banfield J.F."/>
        </authorList>
    </citation>
    <scope>NUCLEOTIDE SEQUENCE [LARGE SCALE GENOMIC DNA]</scope>
    <source>
        <strain evidence="10">S2_005_002_R2_34</strain>
    </source>
</reference>
<keyword evidence="4 8" id="KW-0032">Aminotransferase</keyword>
<evidence type="ECO:0000256" key="1">
    <source>
        <dbReference type="ARBA" id="ARBA00001933"/>
    </source>
</evidence>
<dbReference type="GO" id="GO:0006520">
    <property type="term" value="P:amino acid metabolic process"/>
    <property type="evidence" value="ECO:0007669"/>
    <property type="project" value="InterPro"/>
</dbReference>
<dbReference type="PROSITE" id="PS00105">
    <property type="entry name" value="AA_TRANSFER_CLASS_1"/>
    <property type="match status" value="1"/>
</dbReference>
<evidence type="ECO:0000313" key="10">
    <source>
        <dbReference type="EMBL" id="PZQ45607.1"/>
    </source>
</evidence>
<evidence type="ECO:0000256" key="6">
    <source>
        <dbReference type="ARBA" id="ARBA00022898"/>
    </source>
</evidence>
<proteinExistence type="inferred from homology"/>
<comment type="caution">
    <text evidence="10">The sequence shown here is derived from an EMBL/GenBank/DDBJ whole genome shotgun (WGS) entry which is preliminary data.</text>
</comment>
<dbReference type="InterPro" id="IPR004839">
    <property type="entry name" value="Aminotransferase_I/II_large"/>
</dbReference>
<dbReference type="PANTHER" id="PTHR46383:SF1">
    <property type="entry name" value="ASPARTATE AMINOTRANSFERASE"/>
    <property type="match status" value="1"/>
</dbReference>
<dbReference type="GO" id="GO:0030170">
    <property type="term" value="F:pyridoxal phosphate binding"/>
    <property type="evidence" value="ECO:0007669"/>
    <property type="project" value="InterPro"/>
</dbReference>
<dbReference type="InterPro" id="IPR004838">
    <property type="entry name" value="NHTrfase_class1_PyrdxlP-BS"/>
</dbReference>
<protein>
    <recommendedName>
        <fullName evidence="8">Aminotransferase</fullName>
        <ecNumber evidence="8">2.6.1.-</ecNumber>
    </recommendedName>
</protein>
<evidence type="ECO:0000256" key="3">
    <source>
        <dbReference type="ARBA" id="ARBA00011738"/>
    </source>
</evidence>
<dbReference type="CDD" id="cd00609">
    <property type="entry name" value="AAT_like"/>
    <property type="match status" value="1"/>
</dbReference>
<dbReference type="InterPro" id="IPR015424">
    <property type="entry name" value="PyrdxlP-dep_Trfase"/>
</dbReference>
<comment type="subunit">
    <text evidence="3">Homodimer.</text>
</comment>
<keyword evidence="5 8" id="KW-0808">Transferase</keyword>
<comment type="similarity">
    <text evidence="2 8">Belongs to the class-I pyridoxal-phosphate-dependent aminotransferase family.</text>
</comment>
<comment type="catalytic activity">
    <reaction evidence="7">
        <text>L-aspartate + 2-oxoglutarate = oxaloacetate + L-glutamate</text>
        <dbReference type="Rhea" id="RHEA:21824"/>
        <dbReference type="ChEBI" id="CHEBI:16452"/>
        <dbReference type="ChEBI" id="CHEBI:16810"/>
        <dbReference type="ChEBI" id="CHEBI:29985"/>
        <dbReference type="ChEBI" id="CHEBI:29991"/>
        <dbReference type="EC" id="2.6.1.1"/>
    </reaction>
</comment>
<organism evidence="10 11">
    <name type="scientific">Rhodovulum sulfidophilum</name>
    <name type="common">Rhodobacter sulfidophilus</name>
    <dbReference type="NCBI Taxonomy" id="35806"/>
    <lineage>
        <taxon>Bacteria</taxon>
        <taxon>Pseudomonadati</taxon>
        <taxon>Pseudomonadota</taxon>
        <taxon>Alphaproteobacteria</taxon>
        <taxon>Rhodobacterales</taxon>
        <taxon>Paracoccaceae</taxon>
        <taxon>Rhodovulum</taxon>
    </lineage>
</organism>
<dbReference type="Gene3D" id="3.40.640.10">
    <property type="entry name" value="Type I PLP-dependent aspartate aminotransferase-like (Major domain)"/>
    <property type="match status" value="1"/>
</dbReference>
<dbReference type="SUPFAM" id="SSF53383">
    <property type="entry name" value="PLP-dependent transferases"/>
    <property type="match status" value="1"/>
</dbReference>
<comment type="cofactor">
    <cofactor evidence="1 8">
        <name>pyridoxal 5'-phosphate</name>
        <dbReference type="ChEBI" id="CHEBI:597326"/>
    </cofactor>
</comment>
<dbReference type="Gene3D" id="3.90.1150.10">
    <property type="entry name" value="Aspartate Aminotransferase, domain 1"/>
    <property type="match status" value="1"/>
</dbReference>
<dbReference type="EMBL" id="QFPW01000047">
    <property type="protein sequence ID" value="PZQ45607.1"/>
    <property type="molecule type" value="Genomic_DNA"/>
</dbReference>
<dbReference type="InterPro" id="IPR015421">
    <property type="entry name" value="PyrdxlP-dep_Trfase_major"/>
</dbReference>
<evidence type="ECO:0000256" key="8">
    <source>
        <dbReference type="RuleBase" id="RU000481"/>
    </source>
</evidence>
<evidence type="ECO:0000256" key="7">
    <source>
        <dbReference type="ARBA" id="ARBA00049185"/>
    </source>
</evidence>
<dbReference type="InterPro" id="IPR050596">
    <property type="entry name" value="AspAT/PAT-like"/>
</dbReference>
<gene>
    <name evidence="10" type="ORF">DI556_22430</name>
</gene>
<dbReference type="Pfam" id="PF00155">
    <property type="entry name" value="Aminotran_1_2"/>
    <property type="match status" value="1"/>
</dbReference>
<evidence type="ECO:0000256" key="2">
    <source>
        <dbReference type="ARBA" id="ARBA00007441"/>
    </source>
</evidence>
<dbReference type="GO" id="GO:0004069">
    <property type="term" value="F:L-aspartate:2-oxoglutarate aminotransferase activity"/>
    <property type="evidence" value="ECO:0007669"/>
    <property type="project" value="UniProtKB-EC"/>
</dbReference>
<name>A0A2W5PLV4_RHOSU</name>
<sequence length="407" mass="42688">MSMILAERVARLRPSASLAAKQMVAELNADGRRVIDLTIGEPDLDTPAHVVEAAIAAMRGGDTHYTSTPGTPALRAAIIAKLRRDGGVTAKAENITVGSGAKQLIFEAFAATVEEGVEVIVPAPYWVSYPDMVAVQGGTPVIVACPEADGFKLTPAALEAAITERTRWVVLNSPNNPTGAMYSRAEIAALCDVLRRHPRVWVMTDEIYEHIAYDGREAVTPMAVAPDLAGRMLMINGVSKAYAMTGWRVGYAVGPTDLIAAMAKLISQSTTCASSISQAAAAAALAGDQACVRAATAIFRARRDRMVEILSRAPGLRVAAPAGAFYLYPSVEGLIGRRTPSGKVLATDVDVAFYLLKAANVAVLDGAAYGLSPYLRLSFGGAMEEVEAGATAIVAACEALFAHEAVS</sequence>
<evidence type="ECO:0000259" key="9">
    <source>
        <dbReference type="Pfam" id="PF00155"/>
    </source>
</evidence>
<evidence type="ECO:0000256" key="5">
    <source>
        <dbReference type="ARBA" id="ARBA00022679"/>
    </source>
</evidence>
<dbReference type="EC" id="2.6.1.-" evidence="8"/>
<dbReference type="PANTHER" id="PTHR46383">
    <property type="entry name" value="ASPARTATE AMINOTRANSFERASE"/>
    <property type="match status" value="1"/>
</dbReference>
<feature type="domain" description="Aminotransferase class I/classII large" evidence="9">
    <location>
        <begin position="33"/>
        <end position="393"/>
    </location>
</feature>
<dbReference type="FunFam" id="3.40.640.10:FF:000033">
    <property type="entry name" value="Aspartate aminotransferase"/>
    <property type="match status" value="1"/>
</dbReference>
<dbReference type="AlphaFoldDB" id="A0A2W5PLV4"/>
<evidence type="ECO:0000313" key="11">
    <source>
        <dbReference type="Proteomes" id="UP000249185"/>
    </source>
</evidence>
<dbReference type="InterPro" id="IPR015422">
    <property type="entry name" value="PyrdxlP-dep_Trfase_small"/>
</dbReference>
<keyword evidence="6" id="KW-0663">Pyridoxal phosphate</keyword>
<dbReference type="Proteomes" id="UP000249185">
    <property type="component" value="Unassembled WGS sequence"/>
</dbReference>